<dbReference type="Proteomes" id="UP001278500">
    <property type="component" value="Unassembled WGS sequence"/>
</dbReference>
<name>A0AAE0J8F8_9PEZI</name>
<reference evidence="1" key="2">
    <citation type="submission" date="2023-06" db="EMBL/GenBank/DDBJ databases">
        <authorList>
            <consortium name="Lawrence Berkeley National Laboratory"/>
            <person name="Haridas S."/>
            <person name="Hensen N."/>
            <person name="Bonometti L."/>
            <person name="Westerberg I."/>
            <person name="Brannstrom I.O."/>
            <person name="Guillou S."/>
            <person name="Cros-Aarteil S."/>
            <person name="Calhoun S."/>
            <person name="Kuo A."/>
            <person name="Mondo S."/>
            <person name="Pangilinan J."/>
            <person name="Riley R."/>
            <person name="Labutti K."/>
            <person name="Andreopoulos B."/>
            <person name="Lipzen A."/>
            <person name="Chen C."/>
            <person name="Yanf M."/>
            <person name="Daum C."/>
            <person name="Ng V."/>
            <person name="Clum A."/>
            <person name="Steindorff A."/>
            <person name="Ohm R."/>
            <person name="Martin F."/>
            <person name="Silar P."/>
            <person name="Natvig D."/>
            <person name="Lalanne C."/>
            <person name="Gautier V."/>
            <person name="Ament-Velasquez S.L."/>
            <person name="Kruys A."/>
            <person name="Hutchinson M.I."/>
            <person name="Powell A.J."/>
            <person name="Barry K."/>
            <person name="Miller A.N."/>
            <person name="Grigoriev I.V."/>
            <person name="Debuchy R."/>
            <person name="Gladieux P."/>
            <person name="Thoren M.H."/>
            <person name="Johannesson H."/>
        </authorList>
    </citation>
    <scope>NUCLEOTIDE SEQUENCE</scope>
    <source>
        <strain evidence="1">CBS 560.94</strain>
    </source>
</reference>
<dbReference type="RefSeq" id="XP_062677911.1">
    <property type="nucleotide sequence ID" value="XM_062823834.1"/>
</dbReference>
<dbReference type="EMBL" id="JAUEPP010000008">
    <property type="protein sequence ID" value="KAK3338460.1"/>
    <property type="molecule type" value="Genomic_DNA"/>
</dbReference>
<protein>
    <submittedName>
        <fullName evidence="1">Uncharacterized protein</fullName>
    </submittedName>
</protein>
<keyword evidence="2" id="KW-1185">Reference proteome</keyword>
<sequence length="231" mass="25654">MSYFTGGKHVDVSESGASGFGAGQKLRLKKHFTLKDLQLSTATKAAAESFLADFPNGEFYSTETDSGGNNLCGLYAIKNSMLDIARQNPQMRLLPVPTIPGLWKAFQVYVIPHLKQQYQEMGLPDLEIPTNNFSGDVLRLIFKAWAMGFEGLLRNHWGGVDLGLVAPVKMDAKNPELQPLRPQIEFSGPTPSGLPILCPYILNRGLRHWEGIAHVPRKSQKQSLPRFDHQP</sequence>
<comment type="caution">
    <text evidence="1">The sequence shown here is derived from an EMBL/GenBank/DDBJ whole genome shotgun (WGS) entry which is preliminary data.</text>
</comment>
<proteinExistence type="predicted"/>
<dbReference type="GeneID" id="87860988"/>
<organism evidence="1 2">
    <name type="scientific">Neurospora tetraspora</name>
    <dbReference type="NCBI Taxonomy" id="94610"/>
    <lineage>
        <taxon>Eukaryota</taxon>
        <taxon>Fungi</taxon>
        <taxon>Dikarya</taxon>
        <taxon>Ascomycota</taxon>
        <taxon>Pezizomycotina</taxon>
        <taxon>Sordariomycetes</taxon>
        <taxon>Sordariomycetidae</taxon>
        <taxon>Sordariales</taxon>
        <taxon>Sordariaceae</taxon>
        <taxon>Neurospora</taxon>
    </lineage>
</organism>
<reference evidence="1" key="1">
    <citation type="journal article" date="2023" name="Mol. Phylogenet. Evol.">
        <title>Genome-scale phylogeny and comparative genomics of the fungal order Sordariales.</title>
        <authorList>
            <person name="Hensen N."/>
            <person name="Bonometti L."/>
            <person name="Westerberg I."/>
            <person name="Brannstrom I.O."/>
            <person name="Guillou S."/>
            <person name="Cros-Aarteil S."/>
            <person name="Calhoun S."/>
            <person name="Haridas S."/>
            <person name="Kuo A."/>
            <person name="Mondo S."/>
            <person name="Pangilinan J."/>
            <person name="Riley R."/>
            <person name="LaButti K."/>
            <person name="Andreopoulos B."/>
            <person name="Lipzen A."/>
            <person name="Chen C."/>
            <person name="Yan M."/>
            <person name="Daum C."/>
            <person name="Ng V."/>
            <person name="Clum A."/>
            <person name="Steindorff A."/>
            <person name="Ohm R.A."/>
            <person name="Martin F."/>
            <person name="Silar P."/>
            <person name="Natvig D.O."/>
            <person name="Lalanne C."/>
            <person name="Gautier V."/>
            <person name="Ament-Velasquez S.L."/>
            <person name="Kruys A."/>
            <person name="Hutchinson M.I."/>
            <person name="Powell A.J."/>
            <person name="Barry K."/>
            <person name="Miller A.N."/>
            <person name="Grigoriev I.V."/>
            <person name="Debuchy R."/>
            <person name="Gladieux P."/>
            <person name="Hiltunen Thoren M."/>
            <person name="Johannesson H."/>
        </authorList>
    </citation>
    <scope>NUCLEOTIDE SEQUENCE</scope>
    <source>
        <strain evidence="1">CBS 560.94</strain>
    </source>
</reference>
<gene>
    <name evidence="1" type="ORF">B0H65DRAFT_410797</name>
</gene>
<feature type="non-terminal residue" evidence="1">
    <location>
        <position position="231"/>
    </location>
</feature>
<evidence type="ECO:0000313" key="1">
    <source>
        <dbReference type="EMBL" id="KAK3338460.1"/>
    </source>
</evidence>
<evidence type="ECO:0000313" key="2">
    <source>
        <dbReference type="Proteomes" id="UP001278500"/>
    </source>
</evidence>
<accession>A0AAE0J8F8</accession>
<dbReference type="AlphaFoldDB" id="A0AAE0J8F8"/>